<proteinExistence type="predicted"/>
<evidence type="ECO:0000313" key="4">
    <source>
        <dbReference type="EMBL" id="MBW7570242.1"/>
    </source>
</evidence>
<dbReference type="PANTHER" id="PTHR43479">
    <property type="entry name" value="ACREF/ENVCD OPERON REPRESSOR-RELATED"/>
    <property type="match status" value="1"/>
</dbReference>
<keyword evidence="1 2" id="KW-0238">DNA-binding</keyword>
<feature type="domain" description="HTH tetR-type" evidence="3">
    <location>
        <begin position="1"/>
        <end position="37"/>
    </location>
</feature>
<evidence type="ECO:0000259" key="3">
    <source>
        <dbReference type="PROSITE" id="PS50977"/>
    </source>
</evidence>
<evidence type="ECO:0000256" key="2">
    <source>
        <dbReference type="PROSITE-ProRule" id="PRU00335"/>
    </source>
</evidence>
<evidence type="ECO:0000256" key="1">
    <source>
        <dbReference type="ARBA" id="ARBA00023125"/>
    </source>
</evidence>
<dbReference type="InterPro" id="IPR001647">
    <property type="entry name" value="HTH_TetR"/>
</dbReference>
<dbReference type="Proteomes" id="UP000731465">
    <property type="component" value="Unassembled WGS sequence"/>
</dbReference>
<comment type="caution">
    <text evidence="4">The sequence shown here is derived from an EMBL/GenBank/DDBJ whole genome shotgun (WGS) entry which is preliminary data.</text>
</comment>
<gene>
    <name evidence="4" type="ORF">J5V48_04965</name>
</gene>
<dbReference type="Gene3D" id="1.10.10.60">
    <property type="entry name" value="Homeodomain-like"/>
    <property type="match status" value="1"/>
</dbReference>
<keyword evidence="5" id="KW-1185">Reference proteome</keyword>
<sequence length="177" mass="20680">MNEIAKLAGYSKATLYVYFADKEQLVSYLVLRSMNTLYEIISAQMQNKDKSIEERFFSLCIALYNYQQQYPFYFALTQKEIRVVGDLCDFTGEEKECYEVGKKINAVIYEYLKEGKEKKIFKQDLKDFSTVFALWAMISGIISITANKRNYIELSSQESIDTFLNYSFSLVYKSLLT</sequence>
<dbReference type="InterPro" id="IPR009057">
    <property type="entry name" value="Homeodomain-like_sf"/>
</dbReference>
<reference evidence="4 5" key="1">
    <citation type="submission" date="2021-03" db="EMBL/GenBank/DDBJ databases">
        <title>Succinivibrio sp. nov. isolated from feces of cow.</title>
        <authorList>
            <person name="Choi J.-Y."/>
        </authorList>
    </citation>
    <scope>NUCLEOTIDE SEQUENCE [LARGE SCALE GENOMIC DNA]</scope>
    <source>
        <strain evidence="4 5">AGMB01872</strain>
    </source>
</reference>
<comment type="caution">
    <text evidence="2">Lacks conserved residue(s) required for the propagation of feature annotation.</text>
</comment>
<organism evidence="4 5">
    <name type="scientific">Succinivibrio faecicola</name>
    <dbReference type="NCBI Taxonomy" id="2820300"/>
    <lineage>
        <taxon>Bacteria</taxon>
        <taxon>Pseudomonadati</taxon>
        <taxon>Pseudomonadota</taxon>
        <taxon>Gammaproteobacteria</taxon>
        <taxon>Aeromonadales</taxon>
        <taxon>Succinivibrionaceae</taxon>
        <taxon>Succinivibrio</taxon>
    </lineage>
</organism>
<name>A0ABS7DGK6_9GAMM</name>
<protein>
    <submittedName>
        <fullName evidence="4">TetR/AcrR family transcriptional regulator</fullName>
    </submittedName>
</protein>
<accession>A0ABS7DGK6</accession>
<dbReference type="Gene3D" id="1.10.357.10">
    <property type="entry name" value="Tetracycline Repressor, domain 2"/>
    <property type="match status" value="1"/>
</dbReference>
<dbReference type="PROSITE" id="PS50977">
    <property type="entry name" value="HTH_TETR_2"/>
    <property type="match status" value="1"/>
</dbReference>
<dbReference type="EMBL" id="JAGFNY010000013">
    <property type="protein sequence ID" value="MBW7570242.1"/>
    <property type="molecule type" value="Genomic_DNA"/>
</dbReference>
<dbReference type="Pfam" id="PF00440">
    <property type="entry name" value="TetR_N"/>
    <property type="match status" value="1"/>
</dbReference>
<dbReference type="SUPFAM" id="SSF46689">
    <property type="entry name" value="Homeodomain-like"/>
    <property type="match status" value="1"/>
</dbReference>
<dbReference type="PANTHER" id="PTHR43479:SF11">
    <property type="entry name" value="ACREF_ENVCD OPERON REPRESSOR-RELATED"/>
    <property type="match status" value="1"/>
</dbReference>
<evidence type="ECO:0000313" key="5">
    <source>
        <dbReference type="Proteomes" id="UP000731465"/>
    </source>
</evidence>
<dbReference type="InterPro" id="IPR050624">
    <property type="entry name" value="HTH-type_Tx_Regulator"/>
</dbReference>